<proteinExistence type="predicted"/>
<dbReference type="Proteomes" id="UP001497600">
    <property type="component" value="Chromosome A"/>
</dbReference>
<dbReference type="InterPro" id="IPR000608">
    <property type="entry name" value="UBC"/>
</dbReference>
<protein>
    <submittedName>
        <fullName evidence="5">Ubiquitin-conjugating enzyme E2 2</fullName>
    </submittedName>
</protein>
<dbReference type="Gene3D" id="3.10.110.10">
    <property type="entry name" value="Ubiquitin Conjugating Enzyme"/>
    <property type="match status" value="1"/>
</dbReference>
<evidence type="ECO:0000256" key="3">
    <source>
        <dbReference type="ARBA" id="ARBA00022840"/>
    </source>
</evidence>
<evidence type="ECO:0000256" key="2">
    <source>
        <dbReference type="ARBA" id="ARBA00022786"/>
    </source>
</evidence>
<organism evidence="5 6">
    <name type="scientific">[Candida] anglica</name>
    <dbReference type="NCBI Taxonomy" id="148631"/>
    <lineage>
        <taxon>Eukaryota</taxon>
        <taxon>Fungi</taxon>
        <taxon>Dikarya</taxon>
        <taxon>Ascomycota</taxon>
        <taxon>Saccharomycotina</taxon>
        <taxon>Pichiomycetes</taxon>
        <taxon>Debaryomycetaceae</taxon>
        <taxon>Kurtzmaniella</taxon>
    </lineage>
</organism>
<gene>
    <name evidence="5" type="primary">UBC2</name>
    <name evidence="5" type="ORF">CAAN4_A02520</name>
</gene>
<dbReference type="InterPro" id="IPR016135">
    <property type="entry name" value="UBQ-conjugating_enzyme/RWD"/>
</dbReference>
<dbReference type="CDD" id="cd23808">
    <property type="entry name" value="UBCc_UBE2W"/>
    <property type="match status" value="1"/>
</dbReference>
<dbReference type="InterPro" id="IPR050113">
    <property type="entry name" value="Ub_conjugating_enzyme"/>
</dbReference>
<keyword evidence="6" id="KW-1185">Reference proteome</keyword>
<dbReference type="Pfam" id="PF00179">
    <property type="entry name" value="UQ_con"/>
    <property type="match status" value="1"/>
</dbReference>
<sequence length="165" mass="18442">MPTHPYQKRILKEYAGLRKNTLPGISLIPIEDTSDISTLIFSITLPPDDDGVLHSLYRSDTYHLRIIITPDYPVDSPQVQFILYGTAEQQKIPVHPHIYSNGHICLDLLGSGWTPACSMESILLSIQSMLSTNSSNERPPDNANYVSHAPLNPKNTGFVYHDDNV</sequence>
<dbReference type="PANTHER" id="PTHR24067">
    <property type="entry name" value="UBIQUITIN-CONJUGATING ENZYME E2"/>
    <property type="match status" value="1"/>
</dbReference>
<evidence type="ECO:0000259" key="4">
    <source>
        <dbReference type="PROSITE" id="PS50127"/>
    </source>
</evidence>
<name>A0ABP0E5F3_9ASCO</name>
<dbReference type="SMART" id="SM00212">
    <property type="entry name" value="UBCc"/>
    <property type="match status" value="1"/>
</dbReference>
<dbReference type="EMBL" id="OZ004253">
    <property type="protein sequence ID" value="CAK7892348.1"/>
    <property type="molecule type" value="Genomic_DNA"/>
</dbReference>
<evidence type="ECO:0000313" key="6">
    <source>
        <dbReference type="Proteomes" id="UP001497600"/>
    </source>
</evidence>
<dbReference type="SUPFAM" id="SSF54495">
    <property type="entry name" value="UBC-like"/>
    <property type="match status" value="1"/>
</dbReference>
<accession>A0ABP0E5F3</accession>
<keyword evidence="1" id="KW-0547">Nucleotide-binding</keyword>
<keyword evidence="3" id="KW-0067">ATP-binding</keyword>
<reference evidence="5 6" key="1">
    <citation type="submission" date="2024-01" db="EMBL/GenBank/DDBJ databases">
        <authorList>
            <consortium name="Genoscope - CEA"/>
            <person name="William W."/>
        </authorList>
    </citation>
    <scope>NUCLEOTIDE SEQUENCE [LARGE SCALE GENOMIC DNA]</scope>
    <source>
        <strain evidence="5 6">29B2s-10</strain>
    </source>
</reference>
<keyword evidence="2" id="KW-0833">Ubl conjugation pathway</keyword>
<feature type="domain" description="UBC core" evidence="4">
    <location>
        <begin position="5"/>
        <end position="165"/>
    </location>
</feature>
<evidence type="ECO:0000313" key="5">
    <source>
        <dbReference type="EMBL" id="CAK7892348.1"/>
    </source>
</evidence>
<dbReference type="PROSITE" id="PS50127">
    <property type="entry name" value="UBC_2"/>
    <property type="match status" value="1"/>
</dbReference>
<evidence type="ECO:0000256" key="1">
    <source>
        <dbReference type="ARBA" id="ARBA00022741"/>
    </source>
</evidence>